<organism evidence="2 3">
    <name type="scientific">Methanosarcina vacuolata Z-761</name>
    <dbReference type="NCBI Taxonomy" id="1434123"/>
    <lineage>
        <taxon>Archaea</taxon>
        <taxon>Methanobacteriati</taxon>
        <taxon>Methanobacteriota</taxon>
        <taxon>Stenosarchaea group</taxon>
        <taxon>Methanomicrobia</taxon>
        <taxon>Methanosarcinales</taxon>
        <taxon>Methanosarcinaceae</taxon>
        <taxon>Methanosarcina</taxon>
    </lineage>
</organism>
<dbReference type="FunFam" id="2.60.40.10:FF:000270">
    <property type="entry name" value="Cell surface protein"/>
    <property type="match status" value="3"/>
</dbReference>
<proteinExistence type="predicted"/>
<dbReference type="InterPro" id="IPR013783">
    <property type="entry name" value="Ig-like_fold"/>
</dbReference>
<dbReference type="SUPFAM" id="SSF49299">
    <property type="entry name" value="PKD domain"/>
    <property type="match status" value="3"/>
</dbReference>
<gene>
    <name evidence="2" type="ORF">MSVAZ_0951</name>
</gene>
<dbReference type="PANTHER" id="PTHR36842">
    <property type="entry name" value="PROTEIN TOLB HOMOLOG"/>
    <property type="match status" value="1"/>
</dbReference>
<dbReference type="SUPFAM" id="SSF51126">
    <property type="entry name" value="Pectin lyase-like"/>
    <property type="match status" value="2"/>
</dbReference>
<dbReference type="KEGG" id="mvc:MSVAZ_0951"/>
<feature type="domain" description="PKD" evidence="1">
    <location>
        <begin position="534"/>
        <end position="617"/>
    </location>
</feature>
<dbReference type="SMART" id="SM00089">
    <property type="entry name" value="PKD"/>
    <property type="match status" value="3"/>
</dbReference>
<dbReference type="SMART" id="SM00710">
    <property type="entry name" value="PbH1"/>
    <property type="match status" value="10"/>
</dbReference>
<reference evidence="2 3" key="1">
    <citation type="submission" date="2014-07" db="EMBL/GenBank/DDBJ databases">
        <title>Methanogenic archaea and the global carbon cycle.</title>
        <authorList>
            <person name="Henriksen J.R."/>
            <person name="Luke J."/>
            <person name="Reinhart S."/>
            <person name="Benedict M.N."/>
            <person name="Youngblut N.D."/>
            <person name="Metcalf M.E."/>
            <person name="Whitaker R.J."/>
            <person name="Metcalf W.W."/>
        </authorList>
    </citation>
    <scope>NUCLEOTIDE SEQUENCE [LARGE SCALE GENOMIC DNA]</scope>
    <source>
        <strain evidence="2 3">Z-761</strain>
    </source>
</reference>
<accession>A0A0E3Q1W5</accession>
<evidence type="ECO:0000313" key="3">
    <source>
        <dbReference type="Proteomes" id="UP000033096"/>
    </source>
</evidence>
<dbReference type="RefSeq" id="WP_052727888.1">
    <property type="nucleotide sequence ID" value="NZ_CP009520.1"/>
</dbReference>
<dbReference type="Gene3D" id="2.60.40.10">
    <property type="entry name" value="Immunoglobulins"/>
    <property type="match status" value="3"/>
</dbReference>
<dbReference type="AlphaFoldDB" id="A0A0E3Q1W5"/>
<feature type="domain" description="PKD" evidence="1">
    <location>
        <begin position="702"/>
        <end position="781"/>
    </location>
</feature>
<dbReference type="STRING" id="1434123.MSVAZ_0951"/>
<dbReference type="InterPro" id="IPR006626">
    <property type="entry name" value="PbH1"/>
</dbReference>
<dbReference type="PANTHER" id="PTHR36842:SF1">
    <property type="entry name" value="PROTEIN TOLB"/>
    <property type="match status" value="1"/>
</dbReference>
<protein>
    <submittedName>
        <fullName evidence="2">Cell surface protein</fullName>
    </submittedName>
</protein>
<dbReference type="PATRIC" id="fig|1434123.4.peg.1108"/>
<feature type="domain" description="PKD" evidence="1">
    <location>
        <begin position="618"/>
        <end position="701"/>
    </location>
</feature>
<dbReference type="Gene3D" id="2.160.20.10">
    <property type="entry name" value="Single-stranded right-handed beta-helix, Pectin lyase-like"/>
    <property type="match status" value="1"/>
</dbReference>
<dbReference type="EMBL" id="CP009520">
    <property type="protein sequence ID" value="AKB43220.1"/>
    <property type="molecule type" value="Genomic_DNA"/>
</dbReference>
<dbReference type="GeneID" id="24809351"/>
<dbReference type="InterPro" id="IPR012334">
    <property type="entry name" value="Pectin_lyas_fold"/>
</dbReference>
<dbReference type="Proteomes" id="UP000033096">
    <property type="component" value="Chromosome"/>
</dbReference>
<dbReference type="PROSITE" id="PS50093">
    <property type="entry name" value="PKD"/>
    <property type="match status" value="3"/>
</dbReference>
<evidence type="ECO:0000313" key="2">
    <source>
        <dbReference type="EMBL" id="AKB43220.1"/>
    </source>
</evidence>
<dbReference type="InterPro" id="IPR011050">
    <property type="entry name" value="Pectin_lyase_fold/virulence"/>
</dbReference>
<keyword evidence="3" id="KW-1185">Reference proteome</keyword>
<dbReference type="InterPro" id="IPR022409">
    <property type="entry name" value="PKD/Chitinase_dom"/>
</dbReference>
<sequence length="781" mass="84812">MKNLKTLMTIFTLTLFFLVLSSSSALAANIVIDKQAGSDGPGYFHTPNYANDSACIQTALNYSKSGDTITIQKGDYYLPQEIYQTGKSLNIIGKGKVTLHLQTPDRGMAQEVNREIFFNGSIVANTTLSANAKKGSSKIILTDASQVRKNDLVKIWKNVQWCPLDYPDQMTGEMYAVKGVNGNVVTLNQPLLRDYKLSETVQVEVYRPIQINIKNIRIEDTGSSTIHHGLVLQYCKDSSVTNSYLNNSGFGDLCLYSCFNVSVNNNEIYNSLHANCGYGINVASGSAFVNITSNHIENCRHTITGNSDERKSLDRDVFIADNTLIGAEVTGANVVDAHAVTINFVVTGNKIYPQLLKHYAFADGTQQSTFSDNEIYGGYGGIFKRGSLNDGVHIYENNTFNGMSGDMYKGGNGIDNKLIIRNNIQNKGTYGIDFPNKGSFRNIIISNNTFKDLSYLGVYQKFLIDGVNLDISKNTFSNLGMEGIYIDGNSFKNGAVKIQNNTLINVDTSRSASGIIIKNIQNAVISGNKIFKTPVAAFSASPTSGKAPLTVKFADKSANSPTSWKWSFGDGTYSTAQNPTHKYTKAGKYTVSLTVKNAAGSNTATKSKYINVVTVTKPVAAFSASPTSGKAPLTVKFTDKSANSPISWKWSFGDGTYSTAQNPTHKYTKAGKYTVSLTVKNAAGSNTATKSKYINVVTVTKPVAAFSASPTTGKHPLNVKFTDKSTGSPTSWYWNFGDKSTSTTHNPTHRYTKAGKYTVSLTVKNAAGSNTVKKTSYITVK</sequence>
<dbReference type="HOGENOM" id="CLU_012499_1_0_2"/>
<dbReference type="CDD" id="cd00146">
    <property type="entry name" value="PKD"/>
    <property type="match status" value="3"/>
</dbReference>
<evidence type="ECO:0000259" key="1">
    <source>
        <dbReference type="PROSITE" id="PS50093"/>
    </source>
</evidence>
<name>A0A0E3Q1W5_9EURY</name>
<dbReference type="Pfam" id="PF18911">
    <property type="entry name" value="PKD_4"/>
    <property type="match status" value="3"/>
</dbReference>
<dbReference type="InterPro" id="IPR035986">
    <property type="entry name" value="PKD_dom_sf"/>
</dbReference>
<dbReference type="InterPro" id="IPR000601">
    <property type="entry name" value="PKD_dom"/>
</dbReference>